<gene>
    <name evidence="2" type="ORF">G5V58_13915</name>
</gene>
<proteinExistence type="predicted"/>
<dbReference type="Proteomes" id="UP000502996">
    <property type="component" value="Chromosome"/>
</dbReference>
<dbReference type="InterPro" id="IPR000073">
    <property type="entry name" value="AB_hydrolase_1"/>
</dbReference>
<evidence type="ECO:0000313" key="3">
    <source>
        <dbReference type="Proteomes" id="UP000502996"/>
    </source>
</evidence>
<dbReference type="EMBL" id="CP049257">
    <property type="protein sequence ID" value="QIG43713.1"/>
    <property type="molecule type" value="Genomic_DNA"/>
</dbReference>
<dbReference type="InterPro" id="IPR029058">
    <property type="entry name" value="AB_hydrolase_fold"/>
</dbReference>
<dbReference type="KEGG" id="nano:G5V58_13915"/>
<keyword evidence="2" id="KW-0378">Hydrolase</keyword>
<organism evidence="2 3">
    <name type="scientific">Nocardioides anomalus</name>
    <dbReference type="NCBI Taxonomy" id="2712223"/>
    <lineage>
        <taxon>Bacteria</taxon>
        <taxon>Bacillati</taxon>
        <taxon>Actinomycetota</taxon>
        <taxon>Actinomycetes</taxon>
        <taxon>Propionibacteriales</taxon>
        <taxon>Nocardioidaceae</taxon>
        <taxon>Nocardioides</taxon>
    </lineage>
</organism>
<evidence type="ECO:0000313" key="2">
    <source>
        <dbReference type="EMBL" id="QIG43713.1"/>
    </source>
</evidence>
<dbReference type="Pfam" id="PF12697">
    <property type="entry name" value="Abhydrolase_6"/>
    <property type="match status" value="1"/>
</dbReference>
<reference evidence="2 3" key="1">
    <citation type="submission" date="2020-02" db="EMBL/GenBank/DDBJ databases">
        <title>Full genome sequence of Nocardioides sp. R-3366.</title>
        <authorList>
            <person name="Im W.-T."/>
        </authorList>
    </citation>
    <scope>NUCLEOTIDE SEQUENCE [LARGE SCALE GENOMIC DNA]</scope>
    <source>
        <strain evidence="2 3">R-3366</strain>
    </source>
</reference>
<dbReference type="PANTHER" id="PTHR37017">
    <property type="entry name" value="AB HYDROLASE-1 DOMAIN-CONTAINING PROTEIN-RELATED"/>
    <property type="match status" value="1"/>
</dbReference>
<sequence length="208" mass="22189">MTYVLVPGAGGDGHYWHRLAPLLGPDTVPVTLPAADESAGLAAYADTIVAAAGDATGITLVAQSMGGFSAPLAVERLDVRRLVLLNAMVPRPGETFNEWWGTVGVPEQPDWDEGRIFFHDVPAEVTEDLYSRGEPQQADKPCGEPFPLEAWPDVPTSAITGRDDRLFPESLQRAYLRDRLGIEPTVVPGGHLVALSNPEGLAAALQNG</sequence>
<name>A0A6G6WEX8_9ACTN</name>
<evidence type="ECO:0000259" key="1">
    <source>
        <dbReference type="Pfam" id="PF12697"/>
    </source>
</evidence>
<dbReference type="AlphaFoldDB" id="A0A6G6WEX8"/>
<feature type="domain" description="AB hydrolase-1" evidence="1">
    <location>
        <begin position="4"/>
        <end position="204"/>
    </location>
</feature>
<dbReference type="InterPro" id="IPR052897">
    <property type="entry name" value="Sec-Metab_Biosynth_Hydrolase"/>
</dbReference>
<dbReference type="GO" id="GO:0016787">
    <property type="term" value="F:hydrolase activity"/>
    <property type="evidence" value="ECO:0007669"/>
    <property type="project" value="UniProtKB-KW"/>
</dbReference>
<dbReference type="RefSeq" id="WP_165233752.1">
    <property type="nucleotide sequence ID" value="NZ_CP049257.1"/>
</dbReference>
<protein>
    <submittedName>
        <fullName evidence="2">Alpha/beta hydrolase</fullName>
    </submittedName>
</protein>
<dbReference type="SUPFAM" id="SSF53474">
    <property type="entry name" value="alpha/beta-Hydrolases"/>
    <property type="match status" value="1"/>
</dbReference>
<dbReference type="PANTHER" id="PTHR37017:SF11">
    <property type="entry name" value="ESTERASE_LIPASE_THIOESTERASE DOMAIN-CONTAINING PROTEIN"/>
    <property type="match status" value="1"/>
</dbReference>
<dbReference type="Gene3D" id="3.40.50.1820">
    <property type="entry name" value="alpha/beta hydrolase"/>
    <property type="match status" value="1"/>
</dbReference>
<accession>A0A6G6WEX8</accession>
<keyword evidence="3" id="KW-1185">Reference proteome</keyword>